<evidence type="ECO:0000256" key="1">
    <source>
        <dbReference type="SAM" id="MobiDB-lite"/>
    </source>
</evidence>
<feature type="region of interest" description="Disordered" evidence="1">
    <location>
        <begin position="167"/>
        <end position="188"/>
    </location>
</feature>
<organism evidence="3 4">
    <name type="scientific">Dispira parvispora</name>
    <dbReference type="NCBI Taxonomy" id="1520584"/>
    <lineage>
        <taxon>Eukaryota</taxon>
        <taxon>Fungi</taxon>
        <taxon>Fungi incertae sedis</taxon>
        <taxon>Zoopagomycota</taxon>
        <taxon>Kickxellomycotina</taxon>
        <taxon>Dimargaritomycetes</taxon>
        <taxon>Dimargaritales</taxon>
        <taxon>Dimargaritaceae</taxon>
        <taxon>Dispira</taxon>
    </lineage>
</organism>
<feature type="non-terminal residue" evidence="3">
    <location>
        <position position="188"/>
    </location>
</feature>
<evidence type="ECO:0000313" key="3">
    <source>
        <dbReference type="EMBL" id="KAJ1960424.1"/>
    </source>
</evidence>
<dbReference type="Proteomes" id="UP001150925">
    <property type="component" value="Unassembled WGS sequence"/>
</dbReference>
<feature type="compositionally biased region" description="Polar residues" evidence="1">
    <location>
        <begin position="19"/>
        <end position="28"/>
    </location>
</feature>
<feature type="region of interest" description="Disordered" evidence="1">
    <location>
        <begin position="1"/>
        <end position="78"/>
    </location>
</feature>
<evidence type="ECO:0000259" key="2">
    <source>
        <dbReference type="Pfam" id="PF25318"/>
    </source>
</evidence>
<feature type="compositionally biased region" description="Low complexity" evidence="1">
    <location>
        <begin position="48"/>
        <end position="62"/>
    </location>
</feature>
<dbReference type="Pfam" id="PF25318">
    <property type="entry name" value="WHD_GDS1"/>
    <property type="match status" value="1"/>
</dbReference>
<sequence length="188" mass="20410">MASVNKPPAISAPLGPGDTSLTSPTYNHPTRHNSGGKCLPPFPKCAASPEPRSLSRSPSLSPTIPPESSKKLPYNLDNLHPDDARDKVFVAIIKALLIMGNKPSSPKELANCIMKQRFTILGGATPYATVSSRISQHFKRASEHKPPRKPILGRAVDSRYSRKIHYYLATDDSPPVRPRTPPPSSQSS</sequence>
<accession>A0A9W8ASP5</accession>
<feature type="domain" description="GDS1 winged helix" evidence="2">
    <location>
        <begin position="80"/>
        <end position="173"/>
    </location>
</feature>
<dbReference type="OrthoDB" id="5597783at2759"/>
<evidence type="ECO:0000313" key="4">
    <source>
        <dbReference type="Proteomes" id="UP001150925"/>
    </source>
</evidence>
<dbReference type="AlphaFoldDB" id="A0A9W8ASP5"/>
<reference evidence="3" key="1">
    <citation type="submission" date="2022-07" db="EMBL/GenBank/DDBJ databases">
        <title>Phylogenomic reconstructions and comparative analyses of Kickxellomycotina fungi.</title>
        <authorList>
            <person name="Reynolds N.K."/>
            <person name="Stajich J.E."/>
            <person name="Barry K."/>
            <person name="Grigoriev I.V."/>
            <person name="Crous P."/>
            <person name="Smith M.E."/>
        </authorList>
    </citation>
    <scope>NUCLEOTIDE SEQUENCE</scope>
    <source>
        <strain evidence="3">RSA 1196</strain>
    </source>
</reference>
<name>A0A9W8ASP5_9FUNG</name>
<dbReference type="EMBL" id="JANBPY010001345">
    <property type="protein sequence ID" value="KAJ1960424.1"/>
    <property type="molecule type" value="Genomic_DNA"/>
</dbReference>
<dbReference type="InterPro" id="IPR057511">
    <property type="entry name" value="WH_GDS1"/>
</dbReference>
<comment type="caution">
    <text evidence="3">The sequence shown here is derived from an EMBL/GenBank/DDBJ whole genome shotgun (WGS) entry which is preliminary data.</text>
</comment>
<keyword evidence="4" id="KW-1185">Reference proteome</keyword>
<proteinExistence type="predicted"/>
<protein>
    <recommendedName>
        <fullName evidence="2">GDS1 winged helix domain-containing protein</fullName>
    </recommendedName>
</protein>
<gene>
    <name evidence="3" type="ORF">IWQ62_004241</name>
</gene>
<feature type="compositionally biased region" description="Pro residues" evidence="1">
    <location>
        <begin position="175"/>
        <end position="188"/>
    </location>
</feature>